<accession>A0A0B6Y4W4</accession>
<sequence length="69" mass="8138">DAAQELIVNEERVREYQVTLREMLAEYHRILQEIPAVLFPLMKPFRKRVEEALKPGLTTLNWTSLNVET</sequence>
<feature type="non-terminal residue" evidence="2">
    <location>
        <position position="1"/>
    </location>
</feature>
<feature type="non-terminal residue" evidence="2">
    <location>
        <position position="69"/>
    </location>
</feature>
<dbReference type="EMBL" id="HACG01003670">
    <property type="protein sequence ID" value="CEK50535.1"/>
    <property type="molecule type" value="Transcribed_RNA"/>
</dbReference>
<feature type="domain" description="Dynein heavy chain tail" evidence="1">
    <location>
        <begin position="2"/>
        <end position="68"/>
    </location>
</feature>
<reference evidence="2" key="1">
    <citation type="submission" date="2014-12" db="EMBL/GenBank/DDBJ databases">
        <title>Insight into the proteome of Arion vulgaris.</title>
        <authorList>
            <person name="Aradska J."/>
            <person name="Bulat T."/>
            <person name="Smidak R."/>
            <person name="Sarate P."/>
            <person name="Gangsoo J."/>
            <person name="Sialana F."/>
            <person name="Bilban M."/>
            <person name="Lubec G."/>
        </authorList>
    </citation>
    <scope>NUCLEOTIDE SEQUENCE</scope>
    <source>
        <tissue evidence="2">Skin</tissue>
    </source>
</reference>
<dbReference type="Pfam" id="PF08385">
    <property type="entry name" value="DHC_N1"/>
    <property type="match status" value="1"/>
</dbReference>
<protein>
    <recommendedName>
        <fullName evidence="1">Dynein heavy chain tail domain-containing protein</fullName>
    </recommendedName>
</protein>
<gene>
    <name evidence="2" type="primary">ORF11028</name>
</gene>
<dbReference type="InterPro" id="IPR013594">
    <property type="entry name" value="Dynein_heavy_tail"/>
</dbReference>
<dbReference type="AlphaFoldDB" id="A0A0B6Y4W4"/>
<proteinExistence type="predicted"/>
<evidence type="ECO:0000259" key="1">
    <source>
        <dbReference type="Pfam" id="PF08385"/>
    </source>
</evidence>
<organism evidence="2">
    <name type="scientific">Arion vulgaris</name>
    <dbReference type="NCBI Taxonomy" id="1028688"/>
    <lineage>
        <taxon>Eukaryota</taxon>
        <taxon>Metazoa</taxon>
        <taxon>Spiralia</taxon>
        <taxon>Lophotrochozoa</taxon>
        <taxon>Mollusca</taxon>
        <taxon>Gastropoda</taxon>
        <taxon>Heterobranchia</taxon>
        <taxon>Euthyneura</taxon>
        <taxon>Panpulmonata</taxon>
        <taxon>Eupulmonata</taxon>
        <taxon>Stylommatophora</taxon>
        <taxon>Helicina</taxon>
        <taxon>Arionoidea</taxon>
        <taxon>Arionidae</taxon>
        <taxon>Arion</taxon>
    </lineage>
</organism>
<evidence type="ECO:0000313" key="2">
    <source>
        <dbReference type="EMBL" id="CEK50535.1"/>
    </source>
</evidence>
<name>A0A0B6Y4W4_9EUPU</name>